<reference evidence="2" key="2">
    <citation type="submission" date="2021-04" db="EMBL/GenBank/DDBJ databases">
        <authorList>
            <person name="Gilroy R."/>
        </authorList>
    </citation>
    <scope>NUCLEOTIDE SEQUENCE</scope>
    <source>
        <strain evidence="2">USAMLcec3-2134</strain>
    </source>
</reference>
<evidence type="ECO:0000313" key="2">
    <source>
        <dbReference type="EMBL" id="HJB91664.1"/>
    </source>
</evidence>
<comment type="caution">
    <text evidence="2">The sequence shown here is derived from an EMBL/GenBank/DDBJ whole genome shotgun (WGS) entry which is preliminary data.</text>
</comment>
<feature type="transmembrane region" description="Helical" evidence="1">
    <location>
        <begin position="124"/>
        <end position="142"/>
    </location>
</feature>
<sequence length="143" mass="14313">MEEIGWAVLFLTPCAAMDIGCKRIGAAVLLAGALGAAGLAAARLAEGRTGLWEIGISLLPGLLLWGCSLLTQGKVGRGDGDMVLILGLMLGWRKTAAALCAACLLSALWAGAGLAAGRLKRDSALPFAPFLLAAAVTVGLAGG</sequence>
<accession>A0A9D2MSB2</accession>
<dbReference type="Proteomes" id="UP000886883">
    <property type="component" value="Unassembled WGS sequence"/>
</dbReference>
<keyword evidence="1" id="KW-1133">Transmembrane helix</keyword>
<name>A0A9D2MSB2_9FIRM</name>
<proteinExistence type="predicted"/>
<dbReference type="EMBL" id="DWXE01000039">
    <property type="protein sequence ID" value="HJB91664.1"/>
    <property type="molecule type" value="Genomic_DNA"/>
</dbReference>
<gene>
    <name evidence="2" type="ORF">H9763_09425</name>
</gene>
<keyword evidence="1" id="KW-0472">Membrane</keyword>
<dbReference type="AlphaFoldDB" id="A0A9D2MSB2"/>
<organism evidence="2 3">
    <name type="scientific">Candidatus Eisenbergiella merdigallinarum</name>
    <dbReference type="NCBI Taxonomy" id="2838552"/>
    <lineage>
        <taxon>Bacteria</taxon>
        <taxon>Bacillati</taxon>
        <taxon>Bacillota</taxon>
        <taxon>Clostridia</taxon>
        <taxon>Lachnospirales</taxon>
        <taxon>Lachnospiraceae</taxon>
        <taxon>Eisenbergiella</taxon>
    </lineage>
</organism>
<evidence type="ECO:0000313" key="3">
    <source>
        <dbReference type="Proteomes" id="UP000886883"/>
    </source>
</evidence>
<reference evidence="2" key="1">
    <citation type="journal article" date="2021" name="PeerJ">
        <title>Extensive microbial diversity within the chicken gut microbiome revealed by metagenomics and culture.</title>
        <authorList>
            <person name="Gilroy R."/>
            <person name="Ravi A."/>
            <person name="Getino M."/>
            <person name="Pursley I."/>
            <person name="Horton D.L."/>
            <person name="Alikhan N.F."/>
            <person name="Baker D."/>
            <person name="Gharbi K."/>
            <person name="Hall N."/>
            <person name="Watson M."/>
            <person name="Adriaenssens E.M."/>
            <person name="Foster-Nyarko E."/>
            <person name="Jarju S."/>
            <person name="Secka A."/>
            <person name="Antonio M."/>
            <person name="Oren A."/>
            <person name="Chaudhuri R.R."/>
            <person name="La Ragione R."/>
            <person name="Hildebrand F."/>
            <person name="Pallen M.J."/>
        </authorList>
    </citation>
    <scope>NUCLEOTIDE SEQUENCE</scope>
    <source>
        <strain evidence="2">USAMLcec3-2134</strain>
    </source>
</reference>
<evidence type="ECO:0000256" key="1">
    <source>
        <dbReference type="SAM" id="Phobius"/>
    </source>
</evidence>
<feature type="transmembrane region" description="Helical" evidence="1">
    <location>
        <begin position="26"/>
        <end position="44"/>
    </location>
</feature>
<feature type="transmembrane region" description="Helical" evidence="1">
    <location>
        <begin position="91"/>
        <end position="112"/>
    </location>
</feature>
<feature type="transmembrane region" description="Helical" evidence="1">
    <location>
        <begin position="51"/>
        <end position="71"/>
    </location>
</feature>
<protein>
    <recommendedName>
        <fullName evidence="4">Prepilin type IV endopeptidase peptidase domain-containing protein</fullName>
    </recommendedName>
</protein>
<evidence type="ECO:0008006" key="4">
    <source>
        <dbReference type="Google" id="ProtNLM"/>
    </source>
</evidence>
<keyword evidence="1" id="KW-0812">Transmembrane</keyword>